<dbReference type="InterPro" id="IPR016195">
    <property type="entry name" value="Pol/histidinol_Pase-like"/>
</dbReference>
<evidence type="ECO:0000313" key="3">
    <source>
        <dbReference type="EMBL" id="AUB79888.1"/>
    </source>
</evidence>
<dbReference type="SUPFAM" id="SSF89550">
    <property type="entry name" value="PHP domain-like"/>
    <property type="match status" value="1"/>
</dbReference>
<dbReference type="OrthoDB" id="9791620at2"/>
<protein>
    <recommendedName>
        <fullName evidence="2">Rad50/SbcC-type AAA domain-containing protein</fullName>
    </recommendedName>
</protein>
<reference evidence="3 4" key="1">
    <citation type="submission" date="2017-03" db="EMBL/GenBank/DDBJ databases">
        <title>Complete genome sequence of Candidatus 'Thiodictyon syntrophicum' sp. nov. strain Cad16T, a photolithoautotroph purple sulfur bacterium isolated from an alpine meromictic lake.</title>
        <authorList>
            <person name="Luedin S.M."/>
            <person name="Pothier J.F."/>
            <person name="Danza F."/>
            <person name="Storelli N."/>
            <person name="Wittwer M."/>
            <person name="Tonolla M."/>
        </authorList>
    </citation>
    <scope>NUCLEOTIDE SEQUENCE [LARGE SCALE GENOMIC DNA]</scope>
    <source>
        <strain evidence="3 4">Cad16T</strain>
    </source>
</reference>
<feature type="coiled-coil region" evidence="1">
    <location>
        <begin position="611"/>
        <end position="638"/>
    </location>
</feature>
<dbReference type="GO" id="GO:0000731">
    <property type="term" value="P:DNA synthesis involved in DNA repair"/>
    <property type="evidence" value="ECO:0007669"/>
    <property type="project" value="TreeGrafter"/>
</dbReference>
<dbReference type="RefSeq" id="WP_100917702.1">
    <property type="nucleotide sequence ID" value="NZ_CP020370.1"/>
</dbReference>
<dbReference type="Gene3D" id="3.40.50.300">
    <property type="entry name" value="P-loop containing nucleotide triphosphate hydrolases"/>
    <property type="match status" value="2"/>
</dbReference>
<proteinExistence type="predicted"/>
<dbReference type="InterPro" id="IPR054787">
    <property type="entry name" value="TrlF_ATPase"/>
</dbReference>
<dbReference type="GO" id="GO:0016887">
    <property type="term" value="F:ATP hydrolysis activity"/>
    <property type="evidence" value="ECO:0007669"/>
    <property type="project" value="InterPro"/>
</dbReference>
<dbReference type="SUPFAM" id="SSF52540">
    <property type="entry name" value="P-loop containing nucleoside triphosphate hydrolases"/>
    <property type="match status" value="1"/>
</dbReference>
<dbReference type="AlphaFoldDB" id="A0A2K8U2S6"/>
<name>A0A2K8U2S6_9GAMM</name>
<dbReference type="GO" id="GO:0006302">
    <property type="term" value="P:double-strand break repair"/>
    <property type="evidence" value="ECO:0007669"/>
    <property type="project" value="InterPro"/>
</dbReference>
<evidence type="ECO:0000256" key="1">
    <source>
        <dbReference type="SAM" id="Coils"/>
    </source>
</evidence>
<feature type="domain" description="Rad50/SbcC-type AAA" evidence="2">
    <location>
        <begin position="277"/>
        <end position="319"/>
    </location>
</feature>
<dbReference type="InterPro" id="IPR038729">
    <property type="entry name" value="Rad50/SbcC_AAA"/>
</dbReference>
<organism evidence="3 4">
    <name type="scientific">Candidatus Thiodictyon syntrophicum</name>
    <dbReference type="NCBI Taxonomy" id="1166950"/>
    <lineage>
        <taxon>Bacteria</taxon>
        <taxon>Pseudomonadati</taxon>
        <taxon>Pseudomonadota</taxon>
        <taxon>Gammaproteobacteria</taxon>
        <taxon>Chromatiales</taxon>
        <taxon>Chromatiaceae</taxon>
        <taxon>Thiodictyon</taxon>
    </lineage>
</organism>
<evidence type="ECO:0000313" key="4">
    <source>
        <dbReference type="Proteomes" id="UP000232638"/>
    </source>
</evidence>
<dbReference type="Gene3D" id="3.20.20.140">
    <property type="entry name" value="Metal-dependent hydrolases"/>
    <property type="match status" value="1"/>
</dbReference>
<dbReference type="InterPro" id="IPR027417">
    <property type="entry name" value="P-loop_NTPase"/>
</dbReference>
<dbReference type="KEGG" id="tsy:THSYN_02210"/>
<keyword evidence="4" id="KW-1185">Reference proteome</keyword>
<dbReference type="PANTHER" id="PTHR32182:SF22">
    <property type="entry name" value="ATP-DEPENDENT ENDONUCLEASE, OLD FAMILY-RELATED"/>
    <property type="match status" value="1"/>
</dbReference>
<dbReference type="Proteomes" id="UP000232638">
    <property type="component" value="Chromosome"/>
</dbReference>
<dbReference type="NCBIfam" id="NF045780">
    <property type="entry name" value="TrlF_fam_ATP"/>
    <property type="match status" value="1"/>
</dbReference>
<accession>A0A2K8U2S6</accession>
<sequence>MSPITEALSRSAGAVFRRCALQVNTWAYAERWRQQHHGRTEAEFNADLAETCARLGVQVVGLADHDGIGAYPALTDELTAAGVTVFPGFELTCAEGFHMVCLYPPGTSGDELTHLRGGLGVDVRQPGEPSTQTCIGIAKRVIQEQGGIWYAPHMSQDNGLLKAKLPAIWQEDRWVLAGHLPGPPEDLKEIDLRRIALNQDPNYRRTRRLAFIRAGDVANPGDLEKVASTCLIKMAEPSIEALRQAFLDPDSRIRLEAPERPHAQIEAIAIDNGYLDGLRLHLADNLNAIIGGRGTGKSTLIEALRYALDQQPLTEEARKTHREILKENLRDGGAVTLAVRSQTQLGRRLFVRRRYGEPAEVRNEDGSLSCLTPADLLPRLGIYGQNEILKIATDEASKTNLLARFLPLGDCEGPRRAELGAALARNRGELVKASEDLDQARSAVAQLPKLREQESRYQELHLDEKLAAVRALSREKGLVGRVDEELGEVAQRAGDLVESVSAWDLTYLSDKALDGLPHGVRLTAMRERIATCAADLDPHLTAITAALATLTSGLEQEQAAWRSGVAQVETELARAAADLPGLSGKPGEAIGREYMDLVRRIESIAPLQARLAGFEAAVRSLEDERRQLLSEWRDWQAQRFDELARAAKRLNQKELQGKLRIEVRNWGNREALGDFLQALPGVGPKKIEWLDRVDTLSIAALSAALTQGADAVLALYGADGLGRGLAEQLAGLPPVQRWALEELELPPRVEIHLNVAHQGERYRRLSDLSTGQKCTAILHLLLLDSDEPLIVDQPEDHLDNAFIADRIVTTLRAAKQHRQFLFATHNANIPVFGDAEWIGTLRADQDHAEIDPQESGAIDQSRVRDAVSEILEGGQAAFEMRRAKYGY</sequence>
<keyword evidence="1" id="KW-0175">Coiled coil</keyword>
<gene>
    <name evidence="3" type="ORF">THSYN_02210</name>
</gene>
<evidence type="ECO:0000259" key="2">
    <source>
        <dbReference type="Pfam" id="PF13476"/>
    </source>
</evidence>
<dbReference type="EMBL" id="CP020370">
    <property type="protein sequence ID" value="AUB79888.1"/>
    <property type="molecule type" value="Genomic_DNA"/>
</dbReference>
<dbReference type="Pfam" id="PF13476">
    <property type="entry name" value="AAA_23"/>
    <property type="match status" value="1"/>
</dbReference>
<dbReference type="PANTHER" id="PTHR32182">
    <property type="entry name" value="DNA REPLICATION AND REPAIR PROTEIN RECF"/>
    <property type="match status" value="1"/>
</dbReference>